<evidence type="ECO:0000256" key="4">
    <source>
        <dbReference type="ARBA" id="ARBA00022917"/>
    </source>
</evidence>
<evidence type="ECO:0000256" key="3">
    <source>
        <dbReference type="ARBA" id="ARBA00022884"/>
    </source>
</evidence>
<dbReference type="WBParaSite" id="ECPE_0000103801-mRNA-1">
    <property type="protein sequence ID" value="ECPE_0000103801-mRNA-1"/>
    <property type="gene ID" value="ECPE_0000103801"/>
</dbReference>
<feature type="compositionally biased region" description="Gly residues" evidence="5">
    <location>
        <begin position="53"/>
        <end position="64"/>
    </location>
</feature>
<dbReference type="Pfam" id="PF05091">
    <property type="entry name" value="eIF-3_zeta"/>
    <property type="match status" value="1"/>
</dbReference>
<dbReference type="AlphaFoldDB" id="A0A183A253"/>
<evidence type="ECO:0000256" key="1">
    <source>
        <dbReference type="ARBA" id="ARBA00022490"/>
    </source>
</evidence>
<dbReference type="GO" id="GO:0003723">
    <property type="term" value="F:RNA binding"/>
    <property type="evidence" value="ECO:0007669"/>
    <property type="project" value="UniProtKB-KW"/>
</dbReference>
<evidence type="ECO:0000256" key="5">
    <source>
        <dbReference type="SAM" id="MobiDB-lite"/>
    </source>
</evidence>
<evidence type="ECO:0000313" key="8">
    <source>
        <dbReference type="WBParaSite" id="ECPE_0000103801-mRNA-1"/>
    </source>
</evidence>
<keyword evidence="3" id="KW-0694">RNA-binding</keyword>
<dbReference type="GO" id="GO:0005852">
    <property type="term" value="C:eukaryotic translation initiation factor 3 complex"/>
    <property type="evidence" value="ECO:0007669"/>
    <property type="project" value="InterPro"/>
</dbReference>
<accession>A0A183A253</accession>
<dbReference type="GO" id="GO:0003743">
    <property type="term" value="F:translation initiation factor activity"/>
    <property type="evidence" value="ECO:0007669"/>
    <property type="project" value="UniProtKB-KW"/>
</dbReference>
<dbReference type="OrthoDB" id="16538at2759"/>
<reference evidence="6 7" key="2">
    <citation type="submission" date="2018-11" db="EMBL/GenBank/DDBJ databases">
        <authorList>
            <consortium name="Pathogen Informatics"/>
        </authorList>
    </citation>
    <scope>NUCLEOTIDE SEQUENCE [LARGE SCALE GENOMIC DNA]</scope>
    <source>
        <strain evidence="6 7">Egypt</strain>
    </source>
</reference>
<keyword evidence="1" id="KW-0963">Cytoplasm</keyword>
<feature type="region of interest" description="Disordered" evidence="5">
    <location>
        <begin position="41"/>
        <end position="87"/>
    </location>
</feature>
<keyword evidence="4" id="KW-0648">Protein biosynthesis</keyword>
<evidence type="ECO:0000256" key="2">
    <source>
        <dbReference type="ARBA" id="ARBA00022540"/>
    </source>
</evidence>
<dbReference type="EMBL" id="UZAN01004844">
    <property type="protein sequence ID" value="VDP32306.1"/>
    <property type="molecule type" value="Genomic_DNA"/>
</dbReference>
<keyword evidence="7" id="KW-1185">Reference proteome</keyword>
<evidence type="ECO:0000313" key="6">
    <source>
        <dbReference type="EMBL" id="VDP32306.1"/>
    </source>
</evidence>
<keyword evidence="2" id="KW-0396">Initiation factor</keyword>
<proteinExistence type="predicted"/>
<evidence type="ECO:0000313" key="7">
    <source>
        <dbReference type="Proteomes" id="UP000272942"/>
    </source>
</evidence>
<dbReference type="InterPro" id="IPR007783">
    <property type="entry name" value="eIF3d"/>
</dbReference>
<gene>
    <name evidence="6" type="ORF">ECPE_LOCUS1038</name>
</gene>
<name>A0A183A253_9TREM</name>
<dbReference type="Proteomes" id="UP000272942">
    <property type="component" value="Unassembled WGS sequence"/>
</dbReference>
<protein>
    <submittedName>
        <fullName evidence="8">Thyroid hormone receptor-associated protein complex subunit</fullName>
    </submittedName>
</protein>
<feature type="compositionally biased region" description="Low complexity" evidence="5">
    <location>
        <begin position="42"/>
        <end position="52"/>
    </location>
</feature>
<organism evidence="8">
    <name type="scientific">Echinostoma caproni</name>
    <dbReference type="NCBI Taxonomy" id="27848"/>
    <lineage>
        <taxon>Eukaryota</taxon>
        <taxon>Metazoa</taxon>
        <taxon>Spiralia</taxon>
        <taxon>Lophotrochozoa</taxon>
        <taxon>Platyhelminthes</taxon>
        <taxon>Trematoda</taxon>
        <taxon>Digenea</taxon>
        <taxon>Plagiorchiida</taxon>
        <taxon>Echinostomata</taxon>
        <taxon>Echinostomatoidea</taxon>
        <taxon>Echinostomatidae</taxon>
        <taxon>Echinostoma</taxon>
    </lineage>
</organism>
<sequence length="121" mass="13966">RGRRGAPGGAYPYVGTRGGYVQQGSNYQNRKLRNMSERERMMQNQNRRWQQWGPGGQGRRGGQTGWRQPGAWGSTNERRQPHHTVRDASVQIKDDWVMQEEMDFARLSKLLLPSVKEPVDL</sequence>
<reference evidence="8" key="1">
    <citation type="submission" date="2016-06" db="UniProtKB">
        <authorList>
            <consortium name="WormBaseParasite"/>
        </authorList>
    </citation>
    <scope>IDENTIFICATION</scope>
</reference>